<keyword evidence="4" id="KW-1185">Reference proteome</keyword>
<gene>
    <name evidence="3" type="ORF">MEDL_47147</name>
</gene>
<feature type="region of interest" description="Disordered" evidence="1">
    <location>
        <begin position="188"/>
        <end position="207"/>
    </location>
</feature>
<organism evidence="3 4">
    <name type="scientific">Mytilus edulis</name>
    <name type="common">Blue mussel</name>
    <dbReference type="NCBI Taxonomy" id="6550"/>
    <lineage>
        <taxon>Eukaryota</taxon>
        <taxon>Metazoa</taxon>
        <taxon>Spiralia</taxon>
        <taxon>Lophotrochozoa</taxon>
        <taxon>Mollusca</taxon>
        <taxon>Bivalvia</taxon>
        <taxon>Autobranchia</taxon>
        <taxon>Pteriomorphia</taxon>
        <taxon>Mytilida</taxon>
        <taxon>Mytiloidea</taxon>
        <taxon>Mytilidae</taxon>
        <taxon>Mytilinae</taxon>
        <taxon>Mytilus</taxon>
    </lineage>
</organism>
<dbReference type="InterPro" id="IPR025476">
    <property type="entry name" value="Helitron_helicase-like"/>
</dbReference>
<feature type="domain" description="Helitron helicase-like" evidence="2">
    <location>
        <begin position="76"/>
        <end position="114"/>
    </location>
</feature>
<sequence length="256" mass="29344">MAEHICVDNLILKKEIHNGIELYTIDGLIMTNGEYNTWKKYLLCDGHLGTGTVNDPIVISSNCPFDDLLDFNWLDRFNTFLTEIIINRNIIGNVKDHFHRIEFQQRGSPHAHCLFWIKDAPLLDTHDDKTVCYFVDRYVTCDLPGVTVDPELHEIVTSVQQHSKNHSKSCAKKGTKCRFNFPRPPSENTFISRTPSKTGPTVQRSSKQTHSFAKDVLLRLWNTINNENLEHITTEHLFTAAGITQEEFESASNILF</sequence>
<protein>
    <recommendedName>
        <fullName evidence="2">Helitron helicase-like domain-containing protein</fullName>
    </recommendedName>
</protein>
<accession>A0A8S3TVZ4</accession>
<evidence type="ECO:0000259" key="2">
    <source>
        <dbReference type="Pfam" id="PF14214"/>
    </source>
</evidence>
<evidence type="ECO:0000256" key="1">
    <source>
        <dbReference type="SAM" id="MobiDB-lite"/>
    </source>
</evidence>
<dbReference type="Pfam" id="PF14214">
    <property type="entry name" value="Helitron_like_N"/>
    <property type="match status" value="1"/>
</dbReference>
<reference evidence="3" key="1">
    <citation type="submission" date="2021-03" db="EMBL/GenBank/DDBJ databases">
        <authorList>
            <person name="Bekaert M."/>
        </authorList>
    </citation>
    <scope>NUCLEOTIDE SEQUENCE</scope>
</reference>
<comment type="caution">
    <text evidence="3">The sequence shown here is derived from an EMBL/GenBank/DDBJ whole genome shotgun (WGS) entry which is preliminary data.</text>
</comment>
<evidence type="ECO:0000313" key="3">
    <source>
        <dbReference type="EMBL" id="CAG2234524.1"/>
    </source>
</evidence>
<dbReference type="Proteomes" id="UP000683360">
    <property type="component" value="Unassembled WGS sequence"/>
</dbReference>
<evidence type="ECO:0000313" key="4">
    <source>
        <dbReference type="Proteomes" id="UP000683360"/>
    </source>
</evidence>
<name>A0A8S3TVZ4_MYTED</name>
<dbReference type="EMBL" id="CAJPWZ010002249">
    <property type="protein sequence ID" value="CAG2234524.1"/>
    <property type="molecule type" value="Genomic_DNA"/>
</dbReference>
<proteinExistence type="predicted"/>
<dbReference type="OrthoDB" id="10064798at2759"/>
<dbReference type="AlphaFoldDB" id="A0A8S3TVZ4"/>